<keyword evidence="1" id="KW-1133">Transmembrane helix</keyword>
<reference evidence="2 3" key="1">
    <citation type="submission" date="2017-12" db="EMBL/GenBank/DDBJ databases">
        <authorList>
            <person name="Pombert J.-F."/>
            <person name="Haag K.L."/>
            <person name="Ebert D."/>
        </authorList>
    </citation>
    <scope>NUCLEOTIDE SEQUENCE [LARGE SCALE GENOMIC DNA]</scope>
    <source>
        <strain evidence="2">FI-OER-3-3</strain>
    </source>
</reference>
<feature type="transmembrane region" description="Helical" evidence="1">
    <location>
        <begin position="138"/>
        <end position="158"/>
    </location>
</feature>
<name>A0A4Q9KT91_9MICR</name>
<dbReference type="EMBL" id="PITJ01001992">
    <property type="protein sequence ID" value="TBT97926.1"/>
    <property type="molecule type" value="Genomic_DNA"/>
</dbReference>
<comment type="caution">
    <text evidence="2">The sequence shown here is derived from an EMBL/GenBank/DDBJ whole genome shotgun (WGS) entry which is preliminary data.</text>
</comment>
<sequence length="272" mass="32586">MKRFIEVIDSKNNSKYKNNLCNKFKSLSMRLSEFQDLLLPIIFILLVRSTHNRLLNIFKFMFLLHSSYKIYRKSCEKNGKKYIKDNNNLEKMFLIVCSTILCYHITKNMFTMFKMKEYLNIYTKALIYKDANRLNYSFIMKFILIFGFGLFSVLSPIIEFIQKPEYTFENIRLNFFNGKLFIHEKDKKVDENKLFLPILVNFVTNIMCKRDLGIFIINLYDSLHAIQSPKKGNKYHNYFCLTLFRSLSSFLVLQNTIKYLFTNEMSKICRIN</sequence>
<keyword evidence="1" id="KW-0812">Transmembrane</keyword>
<organism evidence="2 3">
    <name type="scientific">Hamiltosporidium tvaerminnensis</name>
    <dbReference type="NCBI Taxonomy" id="1176355"/>
    <lineage>
        <taxon>Eukaryota</taxon>
        <taxon>Fungi</taxon>
        <taxon>Fungi incertae sedis</taxon>
        <taxon>Microsporidia</taxon>
        <taxon>Dubosqiidae</taxon>
        <taxon>Hamiltosporidium</taxon>
    </lineage>
</organism>
<accession>A0A4Q9KT91</accession>
<proteinExistence type="predicted"/>
<keyword evidence="1" id="KW-0472">Membrane</keyword>
<evidence type="ECO:0000256" key="1">
    <source>
        <dbReference type="SAM" id="Phobius"/>
    </source>
</evidence>
<evidence type="ECO:0000313" key="3">
    <source>
        <dbReference type="Proteomes" id="UP000292362"/>
    </source>
</evidence>
<gene>
    <name evidence="2" type="ORF">CWI37_1992p0010</name>
</gene>
<protein>
    <submittedName>
        <fullName evidence="2">Uncharacterized protein</fullName>
    </submittedName>
</protein>
<evidence type="ECO:0000313" key="2">
    <source>
        <dbReference type="EMBL" id="TBT97926.1"/>
    </source>
</evidence>
<dbReference type="AlphaFoldDB" id="A0A4Q9KT91"/>
<dbReference type="Proteomes" id="UP000292362">
    <property type="component" value="Unassembled WGS sequence"/>
</dbReference>
<dbReference type="VEuPathDB" id="MicrosporidiaDB:CWI37_1992p0010"/>